<name>A0A8H6E6A0_PETAA</name>
<accession>A0A8H6E6A0</accession>
<dbReference type="Proteomes" id="UP000541154">
    <property type="component" value="Unassembled WGS sequence"/>
</dbReference>
<feature type="region of interest" description="Disordered" evidence="1">
    <location>
        <begin position="58"/>
        <end position="81"/>
    </location>
</feature>
<keyword evidence="3" id="KW-1185">Reference proteome</keyword>
<protein>
    <submittedName>
        <fullName evidence="2">Uncharacterized protein</fullName>
    </submittedName>
</protein>
<organism evidence="2 3">
    <name type="scientific">Petromyces alliaceus</name>
    <name type="common">Aspergillus alliaceus</name>
    <dbReference type="NCBI Taxonomy" id="209559"/>
    <lineage>
        <taxon>Eukaryota</taxon>
        <taxon>Fungi</taxon>
        <taxon>Dikarya</taxon>
        <taxon>Ascomycota</taxon>
        <taxon>Pezizomycotina</taxon>
        <taxon>Eurotiomycetes</taxon>
        <taxon>Eurotiomycetidae</taxon>
        <taxon>Eurotiales</taxon>
        <taxon>Aspergillaceae</taxon>
        <taxon>Aspergillus</taxon>
        <taxon>Aspergillus subgen. Circumdati</taxon>
    </lineage>
</organism>
<evidence type="ECO:0000256" key="1">
    <source>
        <dbReference type="SAM" id="MobiDB-lite"/>
    </source>
</evidence>
<dbReference type="AlphaFoldDB" id="A0A8H6E6A0"/>
<dbReference type="EMBL" id="SPNV01000153">
    <property type="protein sequence ID" value="KAF5859785.1"/>
    <property type="molecule type" value="Genomic_DNA"/>
</dbReference>
<gene>
    <name evidence="2" type="ORF">ETB97_002448</name>
</gene>
<comment type="caution">
    <text evidence="2">The sequence shown here is derived from an EMBL/GenBank/DDBJ whole genome shotgun (WGS) entry which is preliminary data.</text>
</comment>
<evidence type="ECO:0000313" key="3">
    <source>
        <dbReference type="Proteomes" id="UP000541154"/>
    </source>
</evidence>
<reference evidence="2 3" key="1">
    <citation type="submission" date="2019-04" db="EMBL/GenBank/DDBJ databases">
        <title>Aspergillus burnettii sp. nov., novel species from soil in southeast Queensland.</title>
        <authorList>
            <person name="Gilchrist C.L.M."/>
            <person name="Pitt J.I."/>
            <person name="Lange L."/>
            <person name="Lacey H.J."/>
            <person name="Vuong D."/>
            <person name="Midgley D.J."/>
            <person name="Greenfield P."/>
            <person name="Bradbury M."/>
            <person name="Lacey E."/>
            <person name="Busk P.K."/>
            <person name="Pilgaard B."/>
            <person name="Chooi Y.H."/>
            <person name="Piggott A.M."/>
        </authorList>
    </citation>
    <scope>NUCLEOTIDE SEQUENCE [LARGE SCALE GENOMIC DNA]</scope>
    <source>
        <strain evidence="2 3">FRR 5400</strain>
    </source>
</reference>
<proteinExistence type="predicted"/>
<sequence length="81" mass="8629">MDDTEGDEGAQQGGEGVQREDTGGGLMSNSSEDNLPQGMECVQGIHGHCRNLVSAEEAPEGFMDVEDPMDINDEDLMDIDG</sequence>
<evidence type="ECO:0000313" key="2">
    <source>
        <dbReference type="EMBL" id="KAF5859785.1"/>
    </source>
</evidence>
<feature type="region of interest" description="Disordered" evidence="1">
    <location>
        <begin position="1"/>
        <end position="40"/>
    </location>
</feature>